<dbReference type="Gene3D" id="1.20.120.20">
    <property type="entry name" value="Apolipoprotein"/>
    <property type="match status" value="1"/>
</dbReference>
<accession>A0A1Q3G125</accession>
<dbReference type="GO" id="GO:0006869">
    <property type="term" value="P:lipid transport"/>
    <property type="evidence" value="ECO:0007669"/>
    <property type="project" value="InterPro"/>
</dbReference>
<reference evidence="2" key="1">
    <citation type="submission" date="2017-01" db="EMBL/GenBank/DDBJ databases">
        <title>A deep insight into the sialotranscriptome of adult male and female Cluex tarsalis mosquitoes.</title>
        <authorList>
            <person name="Ribeiro J.M."/>
            <person name="Moreira F."/>
            <person name="Bernard K.A."/>
            <person name="Calvo E."/>
        </authorList>
    </citation>
    <scope>NUCLEOTIDE SEQUENCE</scope>
    <source>
        <strain evidence="2">Kern County</strain>
        <tissue evidence="2">Salivary glands</tissue>
    </source>
</reference>
<dbReference type="EMBL" id="GFDL01001547">
    <property type="protein sequence ID" value="JAV33498.1"/>
    <property type="molecule type" value="Transcribed_RNA"/>
</dbReference>
<feature type="signal peptide" evidence="1">
    <location>
        <begin position="1"/>
        <end position="19"/>
    </location>
</feature>
<dbReference type="InterPro" id="IPR010009">
    <property type="entry name" value="ApoLp-III"/>
</dbReference>
<dbReference type="Pfam" id="PF07464">
    <property type="entry name" value="ApoLp-III"/>
    <property type="match status" value="1"/>
</dbReference>
<dbReference type="GO" id="GO:0005576">
    <property type="term" value="C:extracellular region"/>
    <property type="evidence" value="ECO:0007669"/>
    <property type="project" value="InterPro"/>
</dbReference>
<evidence type="ECO:0000313" key="2">
    <source>
        <dbReference type="EMBL" id="JAV33498.1"/>
    </source>
</evidence>
<dbReference type="GO" id="GO:0008289">
    <property type="term" value="F:lipid binding"/>
    <property type="evidence" value="ECO:0007669"/>
    <property type="project" value="InterPro"/>
</dbReference>
<proteinExistence type="predicted"/>
<sequence>MSKMFQTFIFLHVAQFLVAAPTEVPKVQPMVPSFAGLLQIGLKIHETAEQAHMSVRKVLGRGTSNRDVIRSIKNNTDELVEKLRGIQGMIKEQTAMEGEPLLRSLTEKLVQTADALSSEDPETAAKAREYLESLQASIFSLLSAAMKVGEKVDQEKDSAAEEVKDGLTKLYLVTNDTLRKTSEALGPKE</sequence>
<dbReference type="AlphaFoldDB" id="A0A1Q3G125"/>
<feature type="chain" id="PRO_5013202106" evidence="1">
    <location>
        <begin position="20"/>
        <end position="189"/>
    </location>
</feature>
<name>A0A1Q3G125_CULTA</name>
<keyword evidence="1" id="KW-0732">Signal</keyword>
<evidence type="ECO:0000256" key="1">
    <source>
        <dbReference type="SAM" id="SignalP"/>
    </source>
</evidence>
<organism evidence="2">
    <name type="scientific">Culex tarsalis</name>
    <name type="common">Encephalitis mosquito</name>
    <dbReference type="NCBI Taxonomy" id="7177"/>
    <lineage>
        <taxon>Eukaryota</taxon>
        <taxon>Metazoa</taxon>
        <taxon>Ecdysozoa</taxon>
        <taxon>Arthropoda</taxon>
        <taxon>Hexapoda</taxon>
        <taxon>Insecta</taxon>
        <taxon>Pterygota</taxon>
        <taxon>Neoptera</taxon>
        <taxon>Endopterygota</taxon>
        <taxon>Diptera</taxon>
        <taxon>Nematocera</taxon>
        <taxon>Culicoidea</taxon>
        <taxon>Culicidae</taxon>
        <taxon>Culicinae</taxon>
        <taxon>Culicini</taxon>
        <taxon>Culex</taxon>
        <taxon>Culex</taxon>
    </lineage>
</organism>
<protein>
    <submittedName>
        <fullName evidence="2">Putative apolipophorin-iii</fullName>
    </submittedName>
</protein>